<evidence type="ECO:0000256" key="2">
    <source>
        <dbReference type="ARBA" id="ARBA00023136"/>
    </source>
</evidence>
<accession>A0A328BQW0</accession>
<feature type="region of interest" description="Disordered" evidence="5">
    <location>
        <begin position="25"/>
        <end position="77"/>
    </location>
</feature>
<feature type="domain" description="OmpA-like" evidence="6">
    <location>
        <begin position="105"/>
        <end position="226"/>
    </location>
</feature>
<keyword evidence="3" id="KW-0998">Cell outer membrane</keyword>
<keyword evidence="8" id="KW-1185">Reference proteome</keyword>
<dbReference type="AlphaFoldDB" id="A0A328BQW0"/>
<dbReference type="InterPro" id="IPR006665">
    <property type="entry name" value="OmpA-like"/>
</dbReference>
<dbReference type="EMBL" id="QHKM01000002">
    <property type="protein sequence ID" value="RAK68314.1"/>
    <property type="molecule type" value="Genomic_DNA"/>
</dbReference>
<evidence type="ECO:0000256" key="5">
    <source>
        <dbReference type="SAM" id="MobiDB-lite"/>
    </source>
</evidence>
<evidence type="ECO:0000313" key="7">
    <source>
        <dbReference type="EMBL" id="RAK68314.1"/>
    </source>
</evidence>
<protein>
    <submittedName>
        <fullName evidence="7">OmpA family protein</fullName>
    </submittedName>
</protein>
<evidence type="ECO:0000256" key="1">
    <source>
        <dbReference type="ARBA" id="ARBA00004442"/>
    </source>
</evidence>
<organism evidence="7 8">
    <name type="scientific">Hymenobacter edaphi</name>
    <dbReference type="NCBI Taxonomy" id="2211146"/>
    <lineage>
        <taxon>Bacteria</taxon>
        <taxon>Pseudomonadati</taxon>
        <taxon>Bacteroidota</taxon>
        <taxon>Cytophagia</taxon>
        <taxon>Cytophagales</taxon>
        <taxon>Hymenobacteraceae</taxon>
        <taxon>Hymenobacter</taxon>
    </lineage>
</organism>
<dbReference type="Pfam" id="PF00691">
    <property type="entry name" value="OmpA"/>
    <property type="match status" value="1"/>
</dbReference>
<comment type="caution">
    <text evidence="7">The sequence shown here is derived from an EMBL/GenBank/DDBJ whole genome shotgun (WGS) entry which is preliminary data.</text>
</comment>
<sequence>MSRLTLLAAPLACAGLLGLGSCSDKSADHATDAGQPMTGTDGRPVGAANQPAPAAAPAGPAAAPTETPEATAAQNAAAVDRGQKLTGVVSDLSGAASDLGAQMTDLGLVINFNADVLFDFDKADIKPEAGPTLQKLAEVVKQYTKSRVVINGYTDAKGDDAYNLTLSQRRAQAIADWLQQHGANAGGQIQVKGYGEANPVAPNARPDGSDNPAGRQQNRRVEVIIS</sequence>
<reference evidence="8" key="1">
    <citation type="submission" date="2018-05" db="EMBL/GenBank/DDBJ databases">
        <authorList>
            <person name="Nie L."/>
        </authorList>
    </citation>
    <scope>NUCLEOTIDE SEQUENCE [LARGE SCALE GENOMIC DNA]</scope>
    <source>
        <strain evidence="8">NL</strain>
    </source>
</reference>
<dbReference type="InterPro" id="IPR006664">
    <property type="entry name" value="OMP_bac"/>
</dbReference>
<dbReference type="Gene3D" id="3.30.1330.60">
    <property type="entry name" value="OmpA-like domain"/>
    <property type="match status" value="1"/>
</dbReference>
<dbReference type="InterPro" id="IPR036737">
    <property type="entry name" value="OmpA-like_sf"/>
</dbReference>
<name>A0A328BQW0_9BACT</name>
<dbReference type="SUPFAM" id="SSF103088">
    <property type="entry name" value="OmpA-like"/>
    <property type="match status" value="1"/>
</dbReference>
<gene>
    <name evidence="7" type="ORF">DLM85_09820</name>
</gene>
<evidence type="ECO:0000259" key="6">
    <source>
        <dbReference type="PROSITE" id="PS51123"/>
    </source>
</evidence>
<evidence type="ECO:0000256" key="4">
    <source>
        <dbReference type="PROSITE-ProRule" id="PRU00473"/>
    </source>
</evidence>
<dbReference type="PROSITE" id="PS51257">
    <property type="entry name" value="PROKAR_LIPOPROTEIN"/>
    <property type="match status" value="1"/>
</dbReference>
<dbReference type="GO" id="GO:0009279">
    <property type="term" value="C:cell outer membrane"/>
    <property type="evidence" value="ECO:0007669"/>
    <property type="project" value="UniProtKB-SubCell"/>
</dbReference>
<keyword evidence="2 4" id="KW-0472">Membrane</keyword>
<evidence type="ECO:0000256" key="3">
    <source>
        <dbReference type="ARBA" id="ARBA00023237"/>
    </source>
</evidence>
<evidence type="ECO:0000313" key="8">
    <source>
        <dbReference type="Proteomes" id="UP000248553"/>
    </source>
</evidence>
<feature type="region of interest" description="Disordered" evidence="5">
    <location>
        <begin position="194"/>
        <end position="226"/>
    </location>
</feature>
<dbReference type="CDD" id="cd07185">
    <property type="entry name" value="OmpA_C-like"/>
    <property type="match status" value="1"/>
</dbReference>
<dbReference type="PROSITE" id="PS51123">
    <property type="entry name" value="OMPA_2"/>
    <property type="match status" value="1"/>
</dbReference>
<dbReference type="PANTHER" id="PTHR30329">
    <property type="entry name" value="STATOR ELEMENT OF FLAGELLAR MOTOR COMPLEX"/>
    <property type="match status" value="1"/>
</dbReference>
<dbReference type="PANTHER" id="PTHR30329:SF21">
    <property type="entry name" value="LIPOPROTEIN YIAD-RELATED"/>
    <property type="match status" value="1"/>
</dbReference>
<dbReference type="Proteomes" id="UP000248553">
    <property type="component" value="Unassembled WGS sequence"/>
</dbReference>
<dbReference type="InterPro" id="IPR050330">
    <property type="entry name" value="Bact_OuterMem_StrucFunc"/>
</dbReference>
<proteinExistence type="predicted"/>
<feature type="compositionally biased region" description="Low complexity" evidence="5">
    <location>
        <begin position="44"/>
        <end position="77"/>
    </location>
</feature>
<dbReference type="PRINTS" id="PR01021">
    <property type="entry name" value="OMPADOMAIN"/>
</dbReference>
<comment type="subcellular location">
    <subcellularLocation>
        <location evidence="1">Cell outer membrane</location>
    </subcellularLocation>
</comment>